<evidence type="ECO:0000256" key="1">
    <source>
        <dbReference type="SAM" id="MobiDB-lite"/>
    </source>
</evidence>
<name>A0A420JBK6_9PEZI</name>
<feature type="compositionally biased region" description="Acidic residues" evidence="1">
    <location>
        <begin position="25"/>
        <end position="37"/>
    </location>
</feature>
<sequence length="103" mass="12129">MQQIFRTHYRVNQQKELVKRHPEIPDETQFADEPASEDADKNCFPNEISDLNNQSKVDKDHEQDQTPEINEIKKVTISKNKSLDDHQAEEPQPQVRRYLTRGT</sequence>
<evidence type="ECO:0000313" key="3">
    <source>
        <dbReference type="Proteomes" id="UP000283383"/>
    </source>
</evidence>
<keyword evidence="3" id="KW-1185">Reference proteome</keyword>
<feature type="region of interest" description="Disordered" evidence="1">
    <location>
        <begin position="17"/>
        <end position="103"/>
    </location>
</feature>
<feature type="compositionally biased region" description="Basic and acidic residues" evidence="1">
    <location>
        <begin position="56"/>
        <end position="74"/>
    </location>
</feature>
<accession>A0A420JBK6</accession>
<evidence type="ECO:0000313" key="2">
    <source>
        <dbReference type="EMBL" id="RKF84179.1"/>
    </source>
</evidence>
<dbReference type="AlphaFoldDB" id="A0A420JBK6"/>
<comment type="caution">
    <text evidence="2">The sequence shown here is derived from an EMBL/GenBank/DDBJ whole genome shotgun (WGS) entry which is preliminary data.</text>
</comment>
<proteinExistence type="predicted"/>
<dbReference type="EMBL" id="MCBQ01000009">
    <property type="protein sequence ID" value="RKF84179.1"/>
    <property type="molecule type" value="Genomic_DNA"/>
</dbReference>
<organism evidence="2 3">
    <name type="scientific">Golovinomyces cichoracearum</name>
    <dbReference type="NCBI Taxonomy" id="62708"/>
    <lineage>
        <taxon>Eukaryota</taxon>
        <taxon>Fungi</taxon>
        <taxon>Dikarya</taxon>
        <taxon>Ascomycota</taxon>
        <taxon>Pezizomycotina</taxon>
        <taxon>Leotiomycetes</taxon>
        <taxon>Erysiphales</taxon>
        <taxon>Erysiphaceae</taxon>
        <taxon>Golovinomyces</taxon>
    </lineage>
</organism>
<reference evidence="2 3" key="1">
    <citation type="journal article" date="2018" name="BMC Genomics">
        <title>Comparative genome analyses reveal sequence features reflecting distinct modes of host-adaptation between dicot and monocot powdery mildew.</title>
        <authorList>
            <person name="Wu Y."/>
            <person name="Ma X."/>
            <person name="Pan Z."/>
            <person name="Kale S.D."/>
            <person name="Song Y."/>
            <person name="King H."/>
            <person name="Zhang Q."/>
            <person name="Presley C."/>
            <person name="Deng X."/>
            <person name="Wei C.I."/>
            <person name="Xiao S."/>
        </authorList>
    </citation>
    <scope>NUCLEOTIDE SEQUENCE [LARGE SCALE GENOMIC DNA]</scope>
    <source>
        <strain evidence="2">UMSG3</strain>
    </source>
</reference>
<gene>
    <name evidence="2" type="ORF">GcM3_000026</name>
</gene>
<protein>
    <submittedName>
        <fullName evidence="2">Uncharacterized protein</fullName>
    </submittedName>
</protein>
<dbReference type="Proteomes" id="UP000283383">
    <property type="component" value="Unassembled WGS sequence"/>
</dbReference>